<name>A0ABP7QIZ3_9BACT</name>
<comment type="caution">
    <text evidence="1">The sequence shown here is derived from an EMBL/GenBank/DDBJ whole genome shotgun (WGS) entry which is preliminary data.</text>
</comment>
<evidence type="ECO:0000313" key="2">
    <source>
        <dbReference type="Proteomes" id="UP001501556"/>
    </source>
</evidence>
<dbReference type="EMBL" id="BAABDI010000023">
    <property type="protein sequence ID" value="GAA3983319.1"/>
    <property type="molecule type" value="Genomic_DNA"/>
</dbReference>
<proteinExistence type="predicted"/>
<evidence type="ECO:0000313" key="1">
    <source>
        <dbReference type="EMBL" id="GAA3983319.1"/>
    </source>
</evidence>
<dbReference type="Proteomes" id="UP001501556">
    <property type="component" value="Unassembled WGS sequence"/>
</dbReference>
<sequence>MDYFNDPELNGKYLGTITKDFVVVCDTLLEASSQIRKGDFSKYPIFVFAKQEVPLGGLLVNADELNLDWHVFASYLELFVQQGIVEADGLAYFQANYKDPDEFCCLFVLDKEFTKFVFVPYPED</sequence>
<organism evidence="1 2">
    <name type="scientific">Hymenobacter antarcticus</name>
    <dbReference type="NCBI Taxonomy" id="486270"/>
    <lineage>
        <taxon>Bacteria</taxon>
        <taxon>Pseudomonadati</taxon>
        <taxon>Bacteroidota</taxon>
        <taxon>Cytophagia</taxon>
        <taxon>Cytophagales</taxon>
        <taxon>Hymenobacteraceae</taxon>
        <taxon>Hymenobacter</taxon>
    </lineage>
</organism>
<gene>
    <name evidence="1" type="ORF">GCM10022407_30600</name>
</gene>
<protein>
    <submittedName>
        <fullName evidence="1">Uncharacterized protein</fullName>
    </submittedName>
</protein>
<dbReference type="RefSeq" id="WP_345125736.1">
    <property type="nucleotide sequence ID" value="NZ_BAABDI010000023.1"/>
</dbReference>
<accession>A0ABP7QIZ3</accession>
<reference evidence="2" key="1">
    <citation type="journal article" date="2019" name="Int. J. Syst. Evol. Microbiol.">
        <title>The Global Catalogue of Microorganisms (GCM) 10K type strain sequencing project: providing services to taxonomists for standard genome sequencing and annotation.</title>
        <authorList>
            <consortium name="The Broad Institute Genomics Platform"/>
            <consortium name="The Broad Institute Genome Sequencing Center for Infectious Disease"/>
            <person name="Wu L."/>
            <person name="Ma J."/>
        </authorList>
    </citation>
    <scope>NUCLEOTIDE SEQUENCE [LARGE SCALE GENOMIC DNA]</scope>
    <source>
        <strain evidence="2">JCM 17217</strain>
    </source>
</reference>
<keyword evidence="2" id="KW-1185">Reference proteome</keyword>